<dbReference type="KEGG" id="bly:A2T55_10025"/>
<dbReference type="Proteomes" id="UP000075950">
    <property type="component" value="Chromosome"/>
</dbReference>
<protein>
    <recommendedName>
        <fullName evidence="3">AbiEi antitoxin C-terminal domain-containing protein</fullName>
    </recommendedName>
</protein>
<evidence type="ECO:0000313" key="2">
    <source>
        <dbReference type="Proteomes" id="UP000075950"/>
    </source>
</evidence>
<evidence type="ECO:0008006" key="3">
    <source>
        <dbReference type="Google" id="ProtNLM"/>
    </source>
</evidence>
<reference evidence="2" key="1">
    <citation type="submission" date="2016-03" db="EMBL/GenBank/DDBJ databases">
        <authorList>
            <person name="Ploux O."/>
        </authorList>
    </citation>
    <scope>NUCLEOTIDE SEQUENCE [LARGE SCALE GENOMIC DNA]</scope>
    <source>
        <strain evidence="2">BS258</strain>
    </source>
</reference>
<accession>A0A142NMS3</accession>
<organism evidence="1 2">
    <name type="scientific">Brevibacterium linens</name>
    <dbReference type="NCBI Taxonomy" id="1703"/>
    <lineage>
        <taxon>Bacteria</taxon>
        <taxon>Bacillati</taxon>
        <taxon>Actinomycetota</taxon>
        <taxon>Actinomycetes</taxon>
        <taxon>Micrococcales</taxon>
        <taxon>Brevibacteriaceae</taxon>
        <taxon>Brevibacterium</taxon>
    </lineage>
</organism>
<gene>
    <name evidence="1" type="ORF">A2T55_10025</name>
</gene>
<evidence type="ECO:0000313" key="1">
    <source>
        <dbReference type="EMBL" id="AMT94078.1"/>
    </source>
</evidence>
<proteinExistence type="predicted"/>
<name>A0A142NMS3_BRELN</name>
<dbReference type="AlphaFoldDB" id="A0A142NMS3"/>
<sequence length="184" mass="21124">MEALFHLRDFGYEQLTELTLDGLLIRLTESTWVRKGAILSPAERMAALHSLIPPGLALSHDSAWWVHRGLGRAPAPLNFITLPRRRWIADDGFDVHETTLADDDWCLIDGLPITTEERTLYDLLFPNFRFPTAESSRVLRGIIAEIPTGLRHRLRDYLTEVARRPFVAQMRAALDREDQPPEMR</sequence>
<dbReference type="EMBL" id="CP014869">
    <property type="protein sequence ID" value="AMT94078.1"/>
    <property type="molecule type" value="Genomic_DNA"/>
</dbReference>
<dbReference type="RefSeq" id="WP_062861742.1">
    <property type="nucleotide sequence ID" value="NZ_CP014869.1"/>
</dbReference>